<dbReference type="RefSeq" id="WP_276148725.1">
    <property type="nucleotide sequence ID" value="NZ_CP047213.1"/>
</dbReference>
<reference evidence="1" key="2">
    <citation type="journal article" date="2017" name="J. Antimicrob. Chemother.">
        <title>Emergence of a plasmid-borne multidrug resistance gene cfr(C) in foodborne pathogen Campylobacter.</title>
        <authorList>
            <person name="Tang Y."/>
            <person name="Dai L."/>
            <person name="Sahin O."/>
            <person name="Wu Z."/>
            <person name="Liu M."/>
            <person name="Zhang Q."/>
        </authorList>
    </citation>
    <scope>NUCLEOTIDE SEQUENCE</scope>
    <source>
        <strain evidence="1">Tx40</strain>
        <plasmid evidence="1">unnamed</plasmid>
    </source>
</reference>
<protein>
    <submittedName>
        <fullName evidence="1">TolA protein</fullName>
    </submittedName>
</protein>
<keyword evidence="1" id="KW-0614">Plasmid</keyword>
<dbReference type="AlphaFoldDB" id="A0A1Q1PTP0"/>
<dbReference type="EMBL" id="KX686749">
    <property type="protein sequence ID" value="AQM75605.1"/>
    <property type="molecule type" value="Genomic_DNA"/>
</dbReference>
<organism evidence="1">
    <name type="scientific">Campylobacter coli</name>
    <dbReference type="NCBI Taxonomy" id="195"/>
    <lineage>
        <taxon>Bacteria</taxon>
        <taxon>Pseudomonadati</taxon>
        <taxon>Campylobacterota</taxon>
        <taxon>Epsilonproteobacteria</taxon>
        <taxon>Campylobacterales</taxon>
        <taxon>Campylobacteraceae</taxon>
        <taxon>Campylobacter</taxon>
    </lineage>
</organism>
<reference evidence="1" key="1">
    <citation type="submission" date="2016-08" db="EMBL/GenBank/DDBJ databases">
        <authorList>
            <person name="Tang Y.T."/>
            <person name="Dai L."/>
            <person name="Sahin O."/>
            <person name="Wu Z."/>
            <person name="Zhang Q."/>
        </authorList>
    </citation>
    <scope>NUCLEOTIDE SEQUENCE</scope>
    <source>
        <strain evidence="1">Tx40</strain>
        <plasmid evidence="1">unnamed</plasmid>
    </source>
</reference>
<accession>A0A1Q1PTP0</accession>
<geneLocation type="plasmid" evidence="1">
    <name>unnamed</name>
</geneLocation>
<evidence type="ECO:0000313" key="1">
    <source>
        <dbReference type="EMBL" id="AQM75605.1"/>
    </source>
</evidence>
<proteinExistence type="predicted"/>
<name>A0A1Q1PTP0_CAMCO</name>
<sequence length="119" mass="13965">MHVPEKGKTFAGEVREETVAWSKDTYQLLKQAEQGKVKSYVQDIALAVLDCKETATSRETFIRLMNERGYGVDWQDSHKYITYTDLAREQERQQLRRLSQKNRTWINLCICTQTTFSII</sequence>